<feature type="compositionally biased region" description="Low complexity" evidence="3">
    <location>
        <begin position="183"/>
        <end position="192"/>
    </location>
</feature>
<gene>
    <name evidence="5" type="ORF">GQ607_008032</name>
</gene>
<dbReference type="OrthoDB" id="1919336at2759"/>
<comment type="subcellular location">
    <subcellularLocation>
        <location evidence="1">Nucleus</location>
    </subcellularLocation>
</comment>
<proteinExistence type="predicted"/>
<dbReference type="PANTHER" id="PTHR37534:SF43">
    <property type="entry name" value="FINGER DOMAIN PROTEIN, PUTATIVE (AFU_ORTHOLOGUE AFUA_1G01850)-RELATED"/>
    <property type="match status" value="1"/>
</dbReference>
<organism evidence="5 6">
    <name type="scientific">Colletotrichum asianum</name>
    <dbReference type="NCBI Taxonomy" id="702518"/>
    <lineage>
        <taxon>Eukaryota</taxon>
        <taxon>Fungi</taxon>
        <taxon>Dikarya</taxon>
        <taxon>Ascomycota</taxon>
        <taxon>Pezizomycotina</taxon>
        <taxon>Sordariomycetes</taxon>
        <taxon>Hypocreomycetidae</taxon>
        <taxon>Glomerellales</taxon>
        <taxon>Glomerellaceae</taxon>
        <taxon>Colletotrichum</taxon>
        <taxon>Colletotrichum gloeosporioides species complex</taxon>
    </lineage>
</organism>
<dbReference type="PANTHER" id="PTHR37534">
    <property type="entry name" value="TRANSCRIPTIONAL ACTIVATOR PROTEIN UGA3"/>
    <property type="match status" value="1"/>
</dbReference>
<dbReference type="Gene3D" id="4.10.240.10">
    <property type="entry name" value="Zn(2)-C6 fungal-type DNA-binding domain"/>
    <property type="match status" value="1"/>
</dbReference>
<dbReference type="Pfam" id="PF00172">
    <property type="entry name" value="Zn_clus"/>
    <property type="match status" value="1"/>
</dbReference>
<comment type="caution">
    <text evidence="5">The sequence shown here is derived from an EMBL/GenBank/DDBJ whole genome shotgun (WGS) entry which is preliminary data.</text>
</comment>
<keyword evidence="6" id="KW-1185">Reference proteome</keyword>
<dbReference type="GO" id="GO:0000976">
    <property type="term" value="F:transcription cis-regulatory region binding"/>
    <property type="evidence" value="ECO:0007669"/>
    <property type="project" value="TreeGrafter"/>
</dbReference>
<dbReference type="Proteomes" id="UP000434172">
    <property type="component" value="Unassembled WGS sequence"/>
</dbReference>
<dbReference type="EMBL" id="WOWK01000041">
    <property type="protein sequence ID" value="KAF0324861.1"/>
    <property type="molecule type" value="Genomic_DNA"/>
</dbReference>
<evidence type="ECO:0000259" key="4">
    <source>
        <dbReference type="PROSITE" id="PS50048"/>
    </source>
</evidence>
<dbReference type="InterPro" id="IPR001138">
    <property type="entry name" value="Zn2Cys6_DnaBD"/>
</dbReference>
<evidence type="ECO:0000256" key="1">
    <source>
        <dbReference type="ARBA" id="ARBA00004123"/>
    </source>
</evidence>
<reference evidence="5 6" key="1">
    <citation type="submission" date="2019-12" db="EMBL/GenBank/DDBJ databases">
        <title>A genome sequence resource for the geographically widespread anthracnose pathogen Colletotrichum asianum.</title>
        <authorList>
            <person name="Meng Y."/>
        </authorList>
    </citation>
    <scope>NUCLEOTIDE SEQUENCE [LARGE SCALE GENOMIC DNA]</scope>
    <source>
        <strain evidence="5 6">ICMP 18580</strain>
    </source>
</reference>
<evidence type="ECO:0000256" key="3">
    <source>
        <dbReference type="SAM" id="MobiDB-lite"/>
    </source>
</evidence>
<keyword evidence="2" id="KW-0539">Nucleus</keyword>
<feature type="compositionally biased region" description="Polar residues" evidence="3">
    <location>
        <begin position="201"/>
        <end position="216"/>
    </location>
</feature>
<dbReference type="GO" id="GO:0000981">
    <property type="term" value="F:DNA-binding transcription factor activity, RNA polymerase II-specific"/>
    <property type="evidence" value="ECO:0007669"/>
    <property type="project" value="InterPro"/>
</dbReference>
<protein>
    <recommendedName>
        <fullName evidence="4">Zn(2)-C6 fungal-type domain-containing protein</fullName>
    </recommendedName>
</protein>
<dbReference type="GO" id="GO:0008270">
    <property type="term" value="F:zinc ion binding"/>
    <property type="evidence" value="ECO:0007669"/>
    <property type="project" value="InterPro"/>
</dbReference>
<feature type="region of interest" description="Disordered" evidence="3">
    <location>
        <begin position="153"/>
        <end position="288"/>
    </location>
</feature>
<feature type="compositionally biased region" description="Low complexity" evidence="3">
    <location>
        <begin position="256"/>
        <end position="267"/>
    </location>
</feature>
<feature type="compositionally biased region" description="Low complexity" evidence="3">
    <location>
        <begin position="217"/>
        <end position="245"/>
    </location>
</feature>
<dbReference type="AlphaFoldDB" id="A0A8H3WFM3"/>
<evidence type="ECO:0000313" key="5">
    <source>
        <dbReference type="EMBL" id="KAF0324861.1"/>
    </source>
</evidence>
<dbReference type="SUPFAM" id="SSF57701">
    <property type="entry name" value="Zn2/Cys6 DNA-binding domain"/>
    <property type="match status" value="1"/>
</dbReference>
<dbReference type="CDD" id="cd00067">
    <property type="entry name" value="GAL4"/>
    <property type="match status" value="1"/>
</dbReference>
<dbReference type="InterPro" id="IPR036864">
    <property type="entry name" value="Zn2-C6_fun-type_DNA-bd_sf"/>
</dbReference>
<sequence length="702" mass="76364">RGIVPTNPNLYRDGSGPKAGQRVFVNATDRAPTTPAIFPYQAHAKQLLVQLHVANWELDIASTHHLITYSGSSRYQAQTSIELFWSQTKSLGAATRALPDADPMNMNSSKPRRTLAGPIFRVRTGCLTCRGRKKKCDETKPRCRGCERNRLECKWPPSAAPKTAPPKPAGASETARQEGGESAGASAQSEASPSMQEFPPRQSNQPSHSSPMGQNTSPSQSSESPSGASTGSSPRPPTRASAASPNDPQPSPENPLDFLASLDFLSFPTPAVPGSSRQDEETPEVPTSLVTASTVRATASPVTQVPRTLSFLPGTNDSFSMELLSHYLAATTISMANGSTVQNPFSEQLIPMAFKSDLVLQLLLAQSAVHRAAKSLNDFDSVANTYYDRSLRLFQQNLSKFMGEQSREQTLLLGIAALILCFIETAKGDINGTTYDHLIAAKSLIVPSLPLLISLPKSMRQFLVEYYVYTATLSMISIDARISDQYFLDNDMALLATELVAESYVGNLCGTWLNLILLIPPIFDLARRVQTRSSTAGWRPSADEFMLFAQLQSQVQAWTPNPAVSPDVALAGYVYHKAVTLYLYTALHPLSGDENGIMAAATQTALAEALSHLAQLDPTVRVNTSLCWPIAVIGSCVVDEGQRTFLRERLGHTFASIGLGNIRQTSVLLQHIWDEEDAAPMRSGPWSVCRVMNEHQIWISFA</sequence>
<dbReference type="PROSITE" id="PS00463">
    <property type="entry name" value="ZN2_CY6_FUNGAL_1"/>
    <property type="match status" value="1"/>
</dbReference>
<name>A0A8H3WFM3_9PEZI</name>
<dbReference type="GO" id="GO:0045944">
    <property type="term" value="P:positive regulation of transcription by RNA polymerase II"/>
    <property type="evidence" value="ECO:0007669"/>
    <property type="project" value="TreeGrafter"/>
</dbReference>
<accession>A0A8H3WFM3</accession>
<dbReference type="SMART" id="SM00066">
    <property type="entry name" value="GAL4"/>
    <property type="match status" value="1"/>
</dbReference>
<dbReference type="Pfam" id="PF11951">
    <property type="entry name" value="Fungal_trans_2"/>
    <property type="match status" value="1"/>
</dbReference>
<dbReference type="PROSITE" id="PS50048">
    <property type="entry name" value="ZN2_CY6_FUNGAL_2"/>
    <property type="match status" value="1"/>
</dbReference>
<feature type="non-terminal residue" evidence="5">
    <location>
        <position position="1"/>
    </location>
</feature>
<evidence type="ECO:0000256" key="2">
    <source>
        <dbReference type="ARBA" id="ARBA00023242"/>
    </source>
</evidence>
<dbReference type="InterPro" id="IPR021858">
    <property type="entry name" value="Fun_TF"/>
</dbReference>
<feature type="domain" description="Zn(2)-C6 fungal-type" evidence="4">
    <location>
        <begin position="125"/>
        <end position="155"/>
    </location>
</feature>
<dbReference type="GO" id="GO:0005634">
    <property type="term" value="C:nucleus"/>
    <property type="evidence" value="ECO:0007669"/>
    <property type="project" value="UniProtKB-SubCell"/>
</dbReference>
<evidence type="ECO:0000313" key="6">
    <source>
        <dbReference type="Proteomes" id="UP000434172"/>
    </source>
</evidence>